<protein>
    <recommendedName>
        <fullName evidence="5">WHIM1 domain-containing protein</fullName>
    </recommendedName>
</protein>
<dbReference type="PANTHER" id="PTHR42107">
    <property type="entry name" value="YALI0D24453P"/>
    <property type="match status" value="1"/>
</dbReference>
<keyword evidence="4" id="KW-1185">Reference proteome</keyword>
<accession>A0AAD4LMC9</accession>
<organism evidence="3 4">
    <name type="scientific">Lactarius akahatsu</name>
    <dbReference type="NCBI Taxonomy" id="416441"/>
    <lineage>
        <taxon>Eukaryota</taxon>
        <taxon>Fungi</taxon>
        <taxon>Dikarya</taxon>
        <taxon>Basidiomycota</taxon>
        <taxon>Agaricomycotina</taxon>
        <taxon>Agaricomycetes</taxon>
        <taxon>Russulales</taxon>
        <taxon>Russulaceae</taxon>
        <taxon>Lactarius</taxon>
    </lineage>
</organism>
<dbReference type="EMBL" id="JAKELL010000007">
    <property type="protein sequence ID" value="KAH8997345.1"/>
    <property type="molecule type" value="Genomic_DNA"/>
</dbReference>
<feature type="compositionally biased region" description="Basic and acidic residues" evidence="2">
    <location>
        <begin position="411"/>
        <end position="427"/>
    </location>
</feature>
<feature type="region of interest" description="Disordered" evidence="2">
    <location>
        <begin position="172"/>
        <end position="202"/>
    </location>
</feature>
<dbReference type="Proteomes" id="UP001201163">
    <property type="component" value="Unassembled WGS sequence"/>
</dbReference>
<feature type="compositionally biased region" description="Polar residues" evidence="2">
    <location>
        <begin position="375"/>
        <end position="384"/>
    </location>
</feature>
<name>A0AAD4LMC9_9AGAM</name>
<feature type="coiled-coil region" evidence="1">
    <location>
        <begin position="268"/>
        <end position="295"/>
    </location>
</feature>
<evidence type="ECO:0000313" key="3">
    <source>
        <dbReference type="EMBL" id="KAH8997345.1"/>
    </source>
</evidence>
<evidence type="ECO:0008006" key="5">
    <source>
        <dbReference type="Google" id="ProtNLM"/>
    </source>
</evidence>
<dbReference type="PANTHER" id="PTHR42107:SF1">
    <property type="entry name" value="WHIM1 DOMAIN-CONTAINING PROTEIN"/>
    <property type="match status" value="1"/>
</dbReference>
<dbReference type="AlphaFoldDB" id="A0AAD4LMC9"/>
<proteinExistence type="predicted"/>
<feature type="region of interest" description="Disordered" evidence="2">
    <location>
        <begin position="322"/>
        <end position="457"/>
    </location>
</feature>
<evidence type="ECO:0000256" key="1">
    <source>
        <dbReference type="SAM" id="Coils"/>
    </source>
</evidence>
<evidence type="ECO:0000313" key="4">
    <source>
        <dbReference type="Proteomes" id="UP001201163"/>
    </source>
</evidence>
<evidence type="ECO:0000256" key="2">
    <source>
        <dbReference type="SAM" id="MobiDB-lite"/>
    </source>
</evidence>
<keyword evidence="1" id="KW-0175">Coiled coil</keyword>
<gene>
    <name evidence="3" type="ORF">EDB92DRAFT_1839283</name>
</gene>
<feature type="compositionally biased region" description="Polar residues" evidence="2">
    <location>
        <begin position="349"/>
        <end position="363"/>
    </location>
</feature>
<comment type="caution">
    <text evidence="3">The sequence shown here is derived from an EMBL/GenBank/DDBJ whole genome shotgun (WGS) entry which is preliminary data.</text>
</comment>
<feature type="region of interest" description="Disordered" evidence="2">
    <location>
        <begin position="1"/>
        <end position="22"/>
    </location>
</feature>
<feature type="compositionally biased region" description="Polar residues" evidence="2">
    <location>
        <begin position="497"/>
        <end position="516"/>
    </location>
</feature>
<reference evidence="3" key="1">
    <citation type="submission" date="2022-01" db="EMBL/GenBank/DDBJ databases">
        <title>Comparative genomics reveals a dynamic genome evolution in the ectomycorrhizal milk-cap (Lactarius) mushrooms.</title>
        <authorList>
            <consortium name="DOE Joint Genome Institute"/>
            <person name="Lebreton A."/>
            <person name="Tang N."/>
            <person name="Kuo A."/>
            <person name="LaButti K."/>
            <person name="Drula E."/>
            <person name="Barry K."/>
            <person name="Clum A."/>
            <person name="Lipzen A."/>
            <person name="Mousain D."/>
            <person name="Ng V."/>
            <person name="Wang R."/>
            <person name="Wang X."/>
            <person name="Dai Y."/>
            <person name="Henrissat B."/>
            <person name="Grigoriev I.V."/>
            <person name="Guerin-Laguette A."/>
            <person name="Yu F."/>
            <person name="Martin F.M."/>
        </authorList>
    </citation>
    <scope>NUCLEOTIDE SEQUENCE</scope>
    <source>
        <strain evidence="3">QP</strain>
    </source>
</reference>
<sequence>MRKAPIEPITDKRGHVCPPSAATHPKDRWESLFVYSFIVKFTQMRGKVEGLNSPMDFEDALLSNEPHTVMTQILTRFVLNLRPSTRNISADQISSTLSGVLADYSKGSERTVFWDDDLGTNADPFKGLDGGFFAAEWDIKLKILRQLVELQLAHSAGIKGLIDHAWGVGHGKHKKKEPADIPIPDPSDPHSRESLSYGPVGQDSSRKRYWVVDDSPRVYLSTNPWKVTSTIQTISSTRDEYVALIEKLKASAPRKPKLKTEIAHQNLISALEGRLEVIDKELTRIQRARKKVEQRNMFLAQAEIRQTRTRRQTRRPDYVYYGVENSDNEKDGEYQENNVSADEDADFMNSRSDTASASTSYRRTATDEGRRRSTRTAVVNNGTKRSAPEIEPWTQWRGERRSARLGAPPEAHLDEPPSKRARTEDTLSVKSGVSDVAMDSPVDSPAEKPLQMTHSGAAAVKPTEVAMEQVAGRKRSRFWYYAVEPAPASPAVPPVHQNANSRGAGSDFTSSESTTVPRLEGSLSPAPSMDEN</sequence>
<feature type="region of interest" description="Disordered" evidence="2">
    <location>
        <begin position="487"/>
        <end position="532"/>
    </location>
</feature>